<evidence type="ECO:0000259" key="9">
    <source>
        <dbReference type="Pfam" id="PF02771"/>
    </source>
</evidence>
<dbReference type="FunFam" id="1.10.540.10:FF:000002">
    <property type="entry name" value="Acyl-CoA dehydrogenase FadE19"/>
    <property type="match status" value="1"/>
</dbReference>
<dbReference type="InterPro" id="IPR009075">
    <property type="entry name" value="AcylCo_DH/oxidase_C"/>
</dbReference>
<dbReference type="GO" id="GO:0050660">
    <property type="term" value="F:flavin adenine dinucleotide binding"/>
    <property type="evidence" value="ECO:0007669"/>
    <property type="project" value="InterPro"/>
</dbReference>
<dbReference type="PANTHER" id="PTHR43884:SF12">
    <property type="entry name" value="ISOVALERYL-COA DEHYDROGENASE, MITOCHONDRIAL-RELATED"/>
    <property type="match status" value="1"/>
</dbReference>
<dbReference type="OrthoDB" id="8876745at2"/>
<dbReference type="Gene3D" id="1.10.540.10">
    <property type="entry name" value="Acyl-CoA dehydrogenase/oxidase, N-terminal domain"/>
    <property type="match status" value="1"/>
</dbReference>
<reference evidence="10 11" key="1">
    <citation type="submission" date="2019-03" db="EMBL/GenBank/DDBJ databases">
        <title>Genomic Encyclopedia of Type Strains, Phase IV (KMG-IV): sequencing the most valuable type-strain genomes for metagenomic binning, comparative biology and taxonomic classification.</title>
        <authorList>
            <person name="Goeker M."/>
        </authorList>
    </citation>
    <scope>NUCLEOTIDE SEQUENCE [LARGE SCALE GENOMIC DNA]</scope>
    <source>
        <strain evidence="10 11">DSM 45765</strain>
    </source>
</reference>
<dbReference type="PROSITE" id="PS00072">
    <property type="entry name" value="ACYL_COA_DH_1"/>
    <property type="match status" value="1"/>
</dbReference>
<dbReference type="FunFam" id="2.40.110.10:FF:000002">
    <property type="entry name" value="Acyl-CoA dehydrogenase fadE12"/>
    <property type="match status" value="1"/>
</dbReference>
<protein>
    <submittedName>
        <fullName evidence="10">Alkylation response protein AidB-like acyl-CoA dehydrogenase</fullName>
    </submittedName>
</protein>
<keyword evidence="5 6" id="KW-0560">Oxidoreductase</keyword>
<dbReference type="Gene3D" id="1.20.140.10">
    <property type="entry name" value="Butyryl-CoA Dehydrogenase, subunit A, domain 3"/>
    <property type="match status" value="1"/>
</dbReference>
<dbReference type="Pfam" id="PF00441">
    <property type="entry name" value="Acyl-CoA_dh_1"/>
    <property type="match status" value="1"/>
</dbReference>
<evidence type="ECO:0000256" key="2">
    <source>
        <dbReference type="ARBA" id="ARBA00009347"/>
    </source>
</evidence>
<feature type="domain" description="Acyl-CoA oxidase/dehydrogenase middle" evidence="8">
    <location>
        <begin position="122"/>
        <end position="218"/>
    </location>
</feature>
<evidence type="ECO:0000256" key="3">
    <source>
        <dbReference type="ARBA" id="ARBA00022630"/>
    </source>
</evidence>
<evidence type="ECO:0000313" key="10">
    <source>
        <dbReference type="EMBL" id="TCP53083.1"/>
    </source>
</evidence>
<dbReference type="Proteomes" id="UP000294911">
    <property type="component" value="Unassembled WGS sequence"/>
</dbReference>
<dbReference type="AlphaFoldDB" id="A0A4R2QT37"/>
<accession>A0A4R2QT37</accession>
<sequence length="388" mass="42589">MDFTLSPDQQQFQRMLRDFVDAEIVPVAREWEQADRYPTEIVAAMRELGLFGLMIPEEYGGGAADFVSFTLMFEEIARGWMGIAGILGSHSLACWMLARHGTEEQRRRYLPELATGQRRTGIALTEPDAGTDLQSIRTSAVRDGDHFLVSGTKMWITNARYADPLPVLVKTDSTTTPAHKGMSVLLVDADSPGFTVTRDIPKLGYKGTESCEVVLDEVRVPVGNLLGGEPGRGMQQVLSALEVGRLNIAGRSLGIAQRAYDEALAYASDRHAFGRPIAEFQATQIRLAEMATQLQAARLLTYWSASALDRGERSDLQTGMAKLFASEVALQAAQDSMRVHGGYGYSAEFEIERLYRDSILMTIGEGTSDVMRTVIAKSLVAGKGRIGW</sequence>
<evidence type="ECO:0000313" key="11">
    <source>
        <dbReference type="Proteomes" id="UP000294911"/>
    </source>
</evidence>
<dbReference type="Gene3D" id="2.40.110.10">
    <property type="entry name" value="Butyryl-CoA Dehydrogenase, subunit A, domain 2"/>
    <property type="match status" value="1"/>
</dbReference>
<gene>
    <name evidence="10" type="ORF">EV191_105146</name>
</gene>
<dbReference type="PIRSF" id="PIRSF016578">
    <property type="entry name" value="HsaA"/>
    <property type="match status" value="1"/>
</dbReference>
<keyword evidence="4 6" id="KW-0274">FAD</keyword>
<keyword evidence="11" id="KW-1185">Reference proteome</keyword>
<dbReference type="SUPFAM" id="SSF56645">
    <property type="entry name" value="Acyl-CoA dehydrogenase NM domain-like"/>
    <property type="match status" value="1"/>
</dbReference>
<dbReference type="InterPro" id="IPR036250">
    <property type="entry name" value="AcylCo_DH-like_C"/>
</dbReference>
<dbReference type="Pfam" id="PF02770">
    <property type="entry name" value="Acyl-CoA_dh_M"/>
    <property type="match status" value="1"/>
</dbReference>
<proteinExistence type="inferred from homology"/>
<evidence type="ECO:0000259" key="7">
    <source>
        <dbReference type="Pfam" id="PF00441"/>
    </source>
</evidence>
<evidence type="ECO:0000256" key="6">
    <source>
        <dbReference type="RuleBase" id="RU362125"/>
    </source>
</evidence>
<feature type="domain" description="Acyl-CoA dehydrogenase/oxidase N-terminal" evidence="9">
    <location>
        <begin position="6"/>
        <end position="117"/>
    </location>
</feature>
<evidence type="ECO:0000256" key="5">
    <source>
        <dbReference type="ARBA" id="ARBA00023002"/>
    </source>
</evidence>
<comment type="cofactor">
    <cofactor evidence="1 6">
        <name>FAD</name>
        <dbReference type="ChEBI" id="CHEBI:57692"/>
    </cofactor>
</comment>
<evidence type="ECO:0000256" key="4">
    <source>
        <dbReference type="ARBA" id="ARBA00022827"/>
    </source>
</evidence>
<comment type="caution">
    <text evidence="10">The sequence shown here is derived from an EMBL/GenBank/DDBJ whole genome shotgun (WGS) entry which is preliminary data.</text>
</comment>
<feature type="domain" description="Acyl-CoA dehydrogenase/oxidase C-terminal" evidence="7">
    <location>
        <begin position="231"/>
        <end position="379"/>
    </location>
</feature>
<dbReference type="RefSeq" id="WP_132877530.1">
    <property type="nucleotide sequence ID" value="NZ_SLXQ01000005.1"/>
</dbReference>
<dbReference type="EMBL" id="SLXQ01000005">
    <property type="protein sequence ID" value="TCP53083.1"/>
    <property type="molecule type" value="Genomic_DNA"/>
</dbReference>
<evidence type="ECO:0000259" key="8">
    <source>
        <dbReference type="Pfam" id="PF02770"/>
    </source>
</evidence>
<dbReference type="FunFam" id="1.20.140.10:FF:000001">
    <property type="entry name" value="Acyl-CoA dehydrogenase"/>
    <property type="match status" value="1"/>
</dbReference>
<name>A0A4R2QT37_9PSEU</name>
<dbReference type="InterPro" id="IPR013786">
    <property type="entry name" value="AcylCoA_DH/ox_N"/>
</dbReference>
<dbReference type="PANTHER" id="PTHR43884">
    <property type="entry name" value="ACYL-COA DEHYDROGENASE"/>
    <property type="match status" value="1"/>
</dbReference>
<dbReference type="InterPro" id="IPR006091">
    <property type="entry name" value="Acyl-CoA_Oxase/DH_mid-dom"/>
</dbReference>
<organism evidence="10 11">
    <name type="scientific">Tamaricihabitans halophyticus</name>
    <dbReference type="NCBI Taxonomy" id="1262583"/>
    <lineage>
        <taxon>Bacteria</taxon>
        <taxon>Bacillati</taxon>
        <taxon>Actinomycetota</taxon>
        <taxon>Actinomycetes</taxon>
        <taxon>Pseudonocardiales</taxon>
        <taxon>Pseudonocardiaceae</taxon>
        <taxon>Tamaricihabitans</taxon>
    </lineage>
</organism>
<dbReference type="InterPro" id="IPR046373">
    <property type="entry name" value="Acyl-CoA_Oxase/DH_mid-dom_sf"/>
</dbReference>
<comment type="similarity">
    <text evidence="2 6">Belongs to the acyl-CoA dehydrogenase family.</text>
</comment>
<dbReference type="SUPFAM" id="SSF47203">
    <property type="entry name" value="Acyl-CoA dehydrogenase C-terminal domain-like"/>
    <property type="match status" value="1"/>
</dbReference>
<dbReference type="Pfam" id="PF02771">
    <property type="entry name" value="Acyl-CoA_dh_N"/>
    <property type="match status" value="1"/>
</dbReference>
<dbReference type="InterPro" id="IPR037069">
    <property type="entry name" value="AcylCoA_DH/ox_N_sf"/>
</dbReference>
<evidence type="ECO:0000256" key="1">
    <source>
        <dbReference type="ARBA" id="ARBA00001974"/>
    </source>
</evidence>
<dbReference type="InterPro" id="IPR006089">
    <property type="entry name" value="Acyl-CoA_DH_CS"/>
</dbReference>
<keyword evidence="3 6" id="KW-0285">Flavoprotein</keyword>
<dbReference type="GO" id="GO:0003995">
    <property type="term" value="F:acyl-CoA dehydrogenase activity"/>
    <property type="evidence" value="ECO:0007669"/>
    <property type="project" value="InterPro"/>
</dbReference>
<dbReference type="InterPro" id="IPR009100">
    <property type="entry name" value="AcylCoA_DH/oxidase_NM_dom_sf"/>
</dbReference>